<keyword evidence="3" id="KW-0815">Transposition</keyword>
<dbReference type="AlphaFoldDB" id="A0A1X7AU83"/>
<dbReference type="SUPFAM" id="SSF53098">
    <property type="entry name" value="Ribonuclease H-like"/>
    <property type="match status" value="1"/>
</dbReference>
<evidence type="ECO:0000256" key="1">
    <source>
        <dbReference type="ARBA" id="ARBA00002190"/>
    </source>
</evidence>
<dbReference type="PANTHER" id="PTHR10948">
    <property type="entry name" value="TRANSPOSASE"/>
    <property type="match status" value="1"/>
</dbReference>
<dbReference type="PROSITE" id="PS50994">
    <property type="entry name" value="INTEGRASE"/>
    <property type="match status" value="1"/>
</dbReference>
<dbReference type="Pfam" id="PF13936">
    <property type="entry name" value="HTH_38"/>
    <property type="match status" value="1"/>
</dbReference>
<proteinExistence type="inferred from homology"/>
<dbReference type="GO" id="GO:0015074">
    <property type="term" value="P:DNA integration"/>
    <property type="evidence" value="ECO:0007669"/>
    <property type="project" value="InterPro"/>
</dbReference>
<dbReference type="OrthoDB" id="9803231at2"/>
<dbReference type="EMBL" id="FWPT01000034">
    <property type="protein sequence ID" value="SMA50987.1"/>
    <property type="molecule type" value="Genomic_DNA"/>
</dbReference>
<keyword evidence="4" id="KW-0238">DNA-binding</keyword>
<dbReference type="InterPro" id="IPR036397">
    <property type="entry name" value="RNaseH_sf"/>
</dbReference>
<dbReference type="RefSeq" id="WP_087113426.1">
    <property type="nucleotide sequence ID" value="NZ_CBCSCN010000036.1"/>
</dbReference>
<dbReference type="GO" id="GO:0006313">
    <property type="term" value="P:DNA transposition"/>
    <property type="evidence" value="ECO:0007669"/>
    <property type="project" value="InterPro"/>
</dbReference>
<dbReference type="InterPro" id="IPR051917">
    <property type="entry name" value="Transposase-Integrase"/>
</dbReference>
<dbReference type="InterPro" id="IPR001584">
    <property type="entry name" value="Integrase_cat-core"/>
</dbReference>
<reference evidence="7 8" key="1">
    <citation type="submission" date="2017-03" db="EMBL/GenBank/DDBJ databases">
        <authorList>
            <person name="Afonso C.L."/>
            <person name="Miller P.J."/>
            <person name="Scott M.A."/>
            <person name="Spackman E."/>
            <person name="Goraichik I."/>
            <person name="Dimitrov K.M."/>
            <person name="Suarez D.L."/>
            <person name="Swayne D.E."/>
        </authorList>
    </citation>
    <scope>NUCLEOTIDE SEQUENCE [LARGE SCALE GENOMIC DNA]</scope>
    <source>
        <strain evidence="7">SB41UT1</strain>
    </source>
</reference>
<dbReference type="InterPro" id="IPR053392">
    <property type="entry name" value="Transposase_IS30-like"/>
</dbReference>
<dbReference type="PROSITE" id="PS01043">
    <property type="entry name" value="TRANSPOSASE_IS30"/>
    <property type="match status" value="1"/>
</dbReference>
<dbReference type="GO" id="GO:0003677">
    <property type="term" value="F:DNA binding"/>
    <property type="evidence" value="ECO:0007669"/>
    <property type="project" value="UniProtKB-KW"/>
</dbReference>
<dbReference type="GO" id="GO:0004803">
    <property type="term" value="F:transposase activity"/>
    <property type="evidence" value="ECO:0007669"/>
    <property type="project" value="InterPro"/>
</dbReference>
<dbReference type="GO" id="GO:0005829">
    <property type="term" value="C:cytosol"/>
    <property type="evidence" value="ECO:0007669"/>
    <property type="project" value="TreeGrafter"/>
</dbReference>
<dbReference type="PANTHER" id="PTHR10948:SF23">
    <property type="entry name" value="TRANSPOSASE INSI FOR INSERTION SEQUENCE ELEMENT IS30A-RELATED"/>
    <property type="match status" value="1"/>
</dbReference>
<comment type="similarity">
    <text evidence="2">Belongs to the transposase IS30 family.</text>
</comment>
<dbReference type="Gene3D" id="1.10.10.60">
    <property type="entry name" value="Homeodomain-like"/>
    <property type="match status" value="1"/>
</dbReference>
<evidence type="ECO:0000256" key="2">
    <source>
        <dbReference type="ARBA" id="ARBA00006363"/>
    </source>
</evidence>
<dbReference type="InterPro" id="IPR001598">
    <property type="entry name" value="Transposase_IS30_CS"/>
</dbReference>
<evidence type="ECO:0000313" key="7">
    <source>
        <dbReference type="EMBL" id="SMA50987.1"/>
    </source>
</evidence>
<accession>A0A1X7AU83</accession>
<dbReference type="Pfam" id="PF00665">
    <property type="entry name" value="rve"/>
    <property type="match status" value="1"/>
</dbReference>
<evidence type="ECO:0000256" key="4">
    <source>
        <dbReference type="ARBA" id="ARBA00023125"/>
    </source>
</evidence>
<dbReference type="InterPro" id="IPR012337">
    <property type="entry name" value="RNaseH-like_sf"/>
</dbReference>
<dbReference type="Proteomes" id="UP000196573">
    <property type="component" value="Unassembled WGS sequence"/>
</dbReference>
<dbReference type="InterPro" id="IPR025246">
    <property type="entry name" value="IS30-like_HTH"/>
</dbReference>
<evidence type="ECO:0000259" key="6">
    <source>
        <dbReference type="PROSITE" id="PS50994"/>
    </source>
</evidence>
<evidence type="ECO:0000313" key="8">
    <source>
        <dbReference type="Proteomes" id="UP000196573"/>
    </source>
</evidence>
<gene>
    <name evidence="7" type="ORF">EHSB41UT_04810</name>
</gene>
<organism evidence="7 8">
    <name type="scientific">Parendozoicomonas haliclonae</name>
    <dbReference type="NCBI Taxonomy" id="1960125"/>
    <lineage>
        <taxon>Bacteria</taxon>
        <taxon>Pseudomonadati</taxon>
        <taxon>Pseudomonadota</taxon>
        <taxon>Gammaproteobacteria</taxon>
        <taxon>Oceanospirillales</taxon>
        <taxon>Endozoicomonadaceae</taxon>
        <taxon>Parendozoicomonas</taxon>
    </lineage>
</organism>
<name>A0A1X7AU83_9GAMM</name>
<protein>
    <submittedName>
        <fullName evidence="7">Integrase core domain protein</fullName>
    </submittedName>
</protein>
<dbReference type="NCBIfam" id="NF033563">
    <property type="entry name" value="transpos_IS30"/>
    <property type="match status" value="1"/>
</dbReference>
<sequence>MQYHQLTSEERFMFSLLRKQGCSVSGIAQQLGRHRSTLYRELNRNSCHRTDGAYRPSKAHRRALSRRYYSQRNTRFYWPEYELVESYLRERWSPEQVSGYLRLHQVLQISHETIYRHIWRDKRSGGDLWTYLRGSQKQRRKRYRSHDSRGRMGGKRHISERPKSINQRLHKGHWEIDTVMGKGSKACIVTLVERKTGYTLIGKMPNRTTEALNDAVLMLMCRYRSGRFKTITADNGTEFHQYQQLEHETGVRFYFATPYHSWERGTNENTNGLIRQYIPKGKNMASVTQRECDAIANELNRRPRKRLGYKSPIHCFLNC</sequence>
<keyword evidence="5" id="KW-0233">DNA recombination</keyword>
<evidence type="ECO:0000256" key="3">
    <source>
        <dbReference type="ARBA" id="ARBA00022578"/>
    </source>
</evidence>
<comment type="function">
    <text evidence="1">Required for the transposition of the insertion element.</text>
</comment>
<evidence type="ECO:0000256" key="5">
    <source>
        <dbReference type="ARBA" id="ARBA00023172"/>
    </source>
</evidence>
<dbReference type="Gene3D" id="3.30.420.10">
    <property type="entry name" value="Ribonuclease H-like superfamily/Ribonuclease H"/>
    <property type="match status" value="1"/>
</dbReference>
<feature type="domain" description="Integrase catalytic" evidence="6">
    <location>
        <begin position="158"/>
        <end position="319"/>
    </location>
</feature>
<keyword evidence="8" id="KW-1185">Reference proteome</keyword>